<reference evidence="1 2" key="1">
    <citation type="submission" date="2015-11" db="EMBL/GenBank/DDBJ databases">
        <title>Draft genome sequence of Paramesorhizobium deserti A-3-E, a strain highly resistant to diverse beta-lactam antibiotics.</title>
        <authorList>
            <person name="Lv R."/>
            <person name="Yang X."/>
            <person name="Fang N."/>
            <person name="Guo J."/>
            <person name="Luo X."/>
            <person name="Peng F."/>
            <person name="Yang R."/>
            <person name="Cui Y."/>
            <person name="Fang C."/>
            <person name="Song Y."/>
        </authorList>
    </citation>
    <scope>NUCLEOTIDE SEQUENCE [LARGE SCALE GENOMIC DNA]</scope>
    <source>
        <strain evidence="1 2">A-3-E</strain>
    </source>
</reference>
<gene>
    <name evidence="1" type="ORF">ATN84_20110</name>
</gene>
<evidence type="ECO:0000313" key="1">
    <source>
        <dbReference type="EMBL" id="KXF74998.1"/>
    </source>
</evidence>
<keyword evidence="2" id="KW-1185">Reference proteome</keyword>
<dbReference type="Gene3D" id="2.60.40.10">
    <property type="entry name" value="Immunoglobulins"/>
    <property type="match status" value="1"/>
</dbReference>
<evidence type="ECO:0000313" key="2">
    <source>
        <dbReference type="Proteomes" id="UP000070107"/>
    </source>
</evidence>
<dbReference type="Proteomes" id="UP000070107">
    <property type="component" value="Unassembled WGS sequence"/>
</dbReference>
<comment type="caution">
    <text evidence="1">The sequence shown here is derived from an EMBL/GenBank/DDBJ whole genome shotgun (WGS) entry which is preliminary data.</text>
</comment>
<proteinExistence type="predicted"/>
<organism evidence="1 2">
    <name type="scientific">Paramesorhizobium deserti</name>
    <dbReference type="NCBI Taxonomy" id="1494590"/>
    <lineage>
        <taxon>Bacteria</taxon>
        <taxon>Pseudomonadati</taxon>
        <taxon>Pseudomonadota</taxon>
        <taxon>Alphaproteobacteria</taxon>
        <taxon>Hyphomicrobiales</taxon>
        <taxon>Phyllobacteriaceae</taxon>
        <taxon>Paramesorhizobium</taxon>
    </lineage>
</organism>
<protein>
    <submittedName>
        <fullName evidence="1">Uncharacterized protein</fullName>
    </submittedName>
</protein>
<dbReference type="RefSeq" id="WP_068884777.1">
    <property type="nucleotide sequence ID" value="NZ_LNTU01000039.1"/>
</dbReference>
<dbReference type="EMBL" id="LNTU01000039">
    <property type="protein sequence ID" value="KXF74998.1"/>
    <property type="molecule type" value="Genomic_DNA"/>
</dbReference>
<dbReference type="AlphaFoldDB" id="A0A135HP57"/>
<accession>A0A135HP57</accession>
<name>A0A135HP57_9HYPH</name>
<sequence length="526" mass="57040">MADLYDAKWETIATVAPVGVEYPVVVSVATLPPDPNDRYVIFTPTKGTMEPKVPIDASTLQATGKITVADAEKGSVSIKAQVASDTPITKPITFQEWDDPNDPTKTSTLTPISAAVVGPIVDQNNVPPDHFDDAHTILLTIQLTDYQGNGIVGAEVQWDYTPAVPGPSFRSTTMVGQDYPAAPGVRQALWYPIRTTTDGKATLRLASTQTWKVTASATVPGAEKQTYAVRSQPVVIASITDTTPEEMRQAVTTDAVNGVLDVTGGNTFALHLPDPSTAIAQSTWGTPDYTTFLVLQGQGEHLLFSDINAPDLPENDWEPTGILYNGTDNEQLHNTPVLYAQTDRPKPYIYRSSRQSFGTSGEIANMPPANDPPKINRRSDISSALVGVTDWTVRPGSWISGDDLLNWKLGGLPVVVKSEMPSDVLDSKWYLFFALYPNGVDKSGYQAWPDPQGDVNKFLKVGTGNSPYSAVIPSGFLSGYGADMNGRGSESYLDLYITPLNKYQDTPTNRASWFFAGSYLTYKLNT</sequence>
<dbReference type="InterPro" id="IPR013783">
    <property type="entry name" value="Ig-like_fold"/>
</dbReference>